<dbReference type="Pfam" id="PF21093">
    <property type="entry name" value="Nup188_N-subdom_III"/>
    <property type="match status" value="1"/>
</dbReference>
<dbReference type="PANTHER" id="PTHR31431:SF1">
    <property type="entry name" value="NUCLEOPORIN NUP188"/>
    <property type="match status" value="1"/>
</dbReference>
<evidence type="ECO:0000259" key="10">
    <source>
        <dbReference type="Pfam" id="PF10487"/>
    </source>
</evidence>
<dbReference type="EMBL" id="ML170156">
    <property type="protein sequence ID" value="TDL30046.1"/>
    <property type="molecule type" value="Genomic_DNA"/>
</dbReference>
<evidence type="ECO:0000259" key="11">
    <source>
        <dbReference type="Pfam" id="PF21093"/>
    </source>
</evidence>
<keyword evidence="6" id="KW-0906">Nuclear pore complex</keyword>
<keyword evidence="5" id="KW-0811">Translocation</keyword>
<dbReference type="InterPro" id="IPR018864">
    <property type="entry name" value="Nucleoporin_Nup188_N"/>
</dbReference>
<proteinExistence type="inferred from homology"/>
<reference evidence="12 13" key="1">
    <citation type="submission" date="2018-06" db="EMBL/GenBank/DDBJ databases">
        <title>A transcriptomic atlas of mushroom development highlights an independent origin of complex multicellularity.</title>
        <authorList>
            <consortium name="DOE Joint Genome Institute"/>
            <person name="Krizsan K."/>
            <person name="Almasi E."/>
            <person name="Merenyi Z."/>
            <person name="Sahu N."/>
            <person name="Viragh M."/>
            <person name="Koszo T."/>
            <person name="Mondo S."/>
            <person name="Kiss B."/>
            <person name="Balint B."/>
            <person name="Kues U."/>
            <person name="Barry K."/>
            <person name="Hegedus J.C."/>
            <person name="Henrissat B."/>
            <person name="Johnson J."/>
            <person name="Lipzen A."/>
            <person name="Ohm R."/>
            <person name="Nagy I."/>
            <person name="Pangilinan J."/>
            <person name="Yan J."/>
            <person name="Xiong Y."/>
            <person name="Grigoriev I.V."/>
            <person name="Hibbett D.S."/>
            <person name="Nagy L.G."/>
        </authorList>
    </citation>
    <scope>NUCLEOTIDE SEQUENCE [LARGE SCALE GENOMIC DNA]</scope>
    <source>
        <strain evidence="12 13">SZMC22713</strain>
    </source>
</reference>
<keyword evidence="7" id="KW-0539">Nucleus</keyword>
<dbReference type="GO" id="GO:0017056">
    <property type="term" value="F:structural constituent of nuclear pore"/>
    <property type="evidence" value="ECO:0007669"/>
    <property type="project" value="InterPro"/>
</dbReference>
<evidence type="ECO:0000256" key="5">
    <source>
        <dbReference type="ARBA" id="ARBA00023010"/>
    </source>
</evidence>
<evidence type="ECO:0000256" key="7">
    <source>
        <dbReference type="ARBA" id="ARBA00023242"/>
    </source>
</evidence>
<dbReference type="Gene3D" id="1.25.10.70">
    <property type="match status" value="1"/>
</dbReference>
<feature type="domain" description="Nucleoporin Nup188 N-terminal subdomain III" evidence="11">
    <location>
        <begin position="679"/>
        <end position="1090"/>
    </location>
</feature>
<name>A0A4R5XHV7_9AGAM</name>
<dbReference type="Pfam" id="PF10487">
    <property type="entry name" value="Nup188_N"/>
    <property type="match status" value="1"/>
</dbReference>
<evidence type="ECO:0000256" key="1">
    <source>
        <dbReference type="ARBA" id="ARBA00004567"/>
    </source>
</evidence>
<evidence type="ECO:0000313" key="13">
    <source>
        <dbReference type="Proteomes" id="UP000294933"/>
    </source>
</evidence>
<keyword evidence="2" id="KW-0813">Transport</keyword>
<feature type="domain" description="Nucleoporin Nup188 N-terminal" evidence="10">
    <location>
        <begin position="32"/>
        <end position="341"/>
    </location>
</feature>
<evidence type="ECO:0000256" key="6">
    <source>
        <dbReference type="ARBA" id="ARBA00023132"/>
    </source>
</evidence>
<evidence type="ECO:0000256" key="2">
    <source>
        <dbReference type="ARBA" id="ARBA00022448"/>
    </source>
</evidence>
<keyword evidence="13" id="KW-1185">Reference proteome</keyword>
<evidence type="ECO:0000256" key="3">
    <source>
        <dbReference type="ARBA" id="ARBA00022816"/>
    </source>
</evidence>
<keyword evidence="3" id="KW-0509">mRNA transport</keyword>
<sequence length="2032" mass="224664">MSSERSQIIDYTYQHVNSLLSGHREGTSPEQILKILESRLDKLKKLSEPFEKPSDASKSKIDGGCVQLADNVTIRVDDAEKEAVHAVSKRFQIDQVEALVLLRSFLYNEGLPATSDSEANSTLIEELLNAITPFYFSERLYVLRVFISLLRARESQADPFHDIASEILSKTLVKPSDFVSSLIDEYLRKTKLPVPDHVASNPRTASQWAKQIAKEQLGLVEVVFWTLWDYVPCKAPIVVRVFDAAYTTEFGHKQENDTLFLNEEGTQILRDIAALWIVVTIEVLNMENVLDEGLELSSNPSEHGHLCAAPEAIEQIHNLVMVHTHPGYVCTFLAWAFYVKAISLSVSRSKEQTHDEYTNILKEIGVRRDGVYTKAEDELHYAMVAASLKKETGLFEFLSTLLTSSPLFVTAYARRTGSTVTDPNAVAYRSVLKGLLISLVEYQAVEYIPDFDGLVEVWIALFGKSESVSVVSLCRQFWDYDWRQGSARRAIIDVARSRFPIQFRPLVRLLRAMTGAGLTDQTEDDMEHELGGIVADRQLCSSYVFHYLRTLSTYTQVLSPAARAGPNAIYDRIQERPGSSSSSSSSGGTAYINLRPLKLPGGSVLSARSIGRLLCSDNAAEPVVVAWQHEHSGWKILLEVLVDYIGRRQGSSRPHNRGDVAGRRSDQQLTLFLDDIGIETSQADEELVTDVLELVLSIIQDNPELTEALMESLEGGGAVVSHTAKDSPPPDLVQLIIMILEDSLARSQNKGMLAPPSLIAPALSVLSALLALPGYSNRVWLYLRSTSVLFGNGRSPNFNSAVLASERQTGQFPMTLSLLRLARRLFDEAIASLLPTQAEQPRLQAIKDEVLMRAVRFVHDEIWVEHSTWRYARFGDRFEIGRQVVGLFSRVLESMSTVTSASALSGVSGYVINILMSKATTSTINPIVHIVANGRSLMATLMGQRRFSEVRQLARFLESSIRLTRLILNAKSTSETSQLCLLEQILCTDVSIGNMSVNARIAKVNPIDVLAGYVKERELGSKIPLEAIRVLTALCASLSASSPSSPTIVGHLSDPQATIASLVRIVQHPYDDLSLRNAIWSFMSLAVDNEPTIAGLLVSGDFRVPSIKGKAKAIEGNTVGTKGDTATKHTSAVEAACQILSGWRELWEVNPRLLAYVMRFLDVAWNHGLEHRATLEDTRANKEFWNQLSCIAQEELGPLPDYTPLNHIELDDGIHSEFHDAVSIHAYRTVIKSHALHVIGADIAIQTSLDTKAKKPESYLSVEAIFKSSDLFTDCISESVSSSYDPDLHDKVVESIRSSFAPLSIDSLRSQEPIHDREFGDNFVFSIPLLRDMLRVGLESGGELGEKYEALQYHVYGVNLNLSLAHAQVALLKSWSFLLQQVKGYIRGDSVVRGIFLAVAASVSRDTSAEKRSGDMMCAVHNTRLSLLLALLEVIWFVPKETKSETADFMQLMQNLDGIVSSETFSPGKSFLGLVTTPFHRALLQIIYFCAKNCRKLVASGNPLQGNHRVIMGQTVTTSLLLVIDALRLTFDSASTRLDFELDKDMELLVAVFEQCTHSGLHASSSIWLTRCQETDVIRASLALLEKTDLVGISDAGSLRVRGQSLYGPRILLFHMTLAGIPFAAERLASEGVVGAYSNTTITHAASIGAIDATLPELPGERSPAHRAYCMMLSNVTGVTSALTSPHHFIESQLVGLVQLFGKQISRTLSWNNDEPLTLPFLDELDLTVELFYLMAEGSSKKGSPSASVLQVFTDHALYLLQHLNYALTHPKHLAGLIEPITAEERTQVEKETANVSVNTLSELLDPTKRPILIRVIRRLFDVTNKILSTLITLSGAEAVLVSDPEEWSLQHALIVPHSKVSVGEPASIGTLLELGNCAHDILRFLVHQKPAQTAAASVTTWTPEDVKAHTRAARQVLECVLMYSATQLVMWLIKHDGEHTGDMDLDDQAQEGHRVDVGALKDRDRRMKRKSLSLADRLRRGMTGEMTMDLQTLIIKSKQVITESARVLGPETIDLTQVLANFMEERVVAPP</sequence>
<comment type="similarity">
    <text evidence="8">Belongs to the Nup188 family.</text>
</comment>
<evidence type="ECO:0000256" key="4">
    <source>
        <dbReference type="ARBA" id="ARBA00022927"/>
    </source>
</evidence>
<evidence type="ECO:0000256" key="9">
    <source>
        <dbReference type="ARBA" id="ARBA00040174"/>
    </source>
</evidence>
<dbReference type="GO" id="GO:0006405">
    <property type="term" value="P:RNA export from nucleus"/>
    <property type="evidence" value="ECO:0007669"/>
    <property type="project" value="TreeGrafter"/>
</dbReference>
<comment type="subcellular location">
    <subcellularLocation>
        <location evidence="1">Nucleus</location>
        <location evidence="1">Nuclear pore complex</location>
    </subcellularLocation>
</comment>
<keyword evidence="4" id="KW-0653">Protein transport</keyword>
<evidence type="ECO:0000313" key="12">
    <source>
        <dbReference type="EMBL" id="TDL30046.1"/>
    </source>
</evidence>
<dbReference type="GO" id="GO:0051028">
    <property type="term" value="P:mRNA transport"/>
    <property type="evidence" value="ECO:0007669"/>
    <property type="project" value="UniProtKB-KW"/>
</dbReference>
<dbReference type="GO" id="GO:0006606">
    <property type="term" value="P:protein import into nucleus"/>
    <property type="evidence" value="ECO:0007669"/>
    <property type="project" value="TreeGrafter"/>
</dbReference>
<evidence type="ECO:0000256" key="8">
    <source>
        <dbReference type="ARBA" id="ARBA00038387"/>
    </source>
</evidence>
<protein>
    <recommendedName>
        <fullName evidence="9">Nucleoporin NUP188</fullName>
    </recommendedName>
</protein>
<dbReference type="OrthoDB" id="102511at2759"/>
<dbReference type="VEuPathDB" id="FungiDB:BD410DRAFT_780570"/>
<dbReference type="PANTHER" id="PTHR31431">
    <property type="entry name" value="NUCLEOPORIN NUP188 HOMOLOG"/>
    <property type="match status" value="1"/>
</dbReference>
<dbReference type="InterPro" id="IPR044840">
    <property type="entry name" value="Nup188"/>
</dbReference>
<dbReference type="Proteomes" id="UP000294933">
    <property type="component" value="Unassembled WGS sequence"/>
</dbReference>
<organism evidence="12 13">
    <name type="scientific">Rickenella mellea</name>
    <dbReference type="NCBI Taxonomy" id="50990"/>
    <lineage>
        <taxon>Eukaryota</taxon>
        <taxon>Fungi</taxon>
        <taxon>Dikarya</taxon>
        <taxon>Basidiomycota</taxon>
        <taxon>Agaricomycotina</taxon>
        <taxon>Agaricomycetes</taxon>
        <taxon>Hymenochaetales</taxon>
        <taxon>Rickenellaceae</taxon>
        <taxon>Rickenella</taxon>
    </lineage>
</organism>
<dbReference type="GO" id="GO:0044611">
    <property type="term" value="C:nuclear pore inner ring"/>
    <property type="evidence" value="ECO:0007669"/>
    <property type="project" value="TreeGrafter"/>
</dbReference>
<dbReference type="STRING" id="50990.A0A4R5XHV7"/>
<gene>
    <name evidence="12" type="ORF">BD410DRAFT_780570</name>
</gene>
<dbReference type="InterPro" id="IPR048883">
    <property type="entry name" value="Nup188_N-subdom_III"/>
</dbReference>
<accession>A0A4R5XHV7</accession>